<evidence type="ECO:0000256" key="2">
    <source>
        <dbReference type="ARBA" id="ARBA00022801"/>
    </source>
</evidence>
<dbReference type="SUPFAM" id="SSF53474">
    <property type="entry name" value="alpha/beta-Hydrolases"/>
    <property type="match status" value="1"/>
</dbReference>
<dbReference type="InterPro" id="IPR050309">
    <property type="entry name" value="Type-B_Carboxylest/Lipase"/>
</dbReference>
<dbReference type="InterPro" id="IPR019826">
    <property type="entry name" value="Carboxylesterase_B_AS"/>
</dbReference>
<evidence type="ECO:0000313" key="5">
    <source>
        <dbReference type="EMBL" id="THV05673.1"/>
    </source>
</evidence>
<organism evidence="5 6">
    <name type="scientific">Dendrothele bispora (strain CBS 962.96)</name>
    <dbReference type="NCBI Taxonomy" id="1314807"/>
    <lineage>
        <taxon>Eukaryota</taxon>
        <taxon>Fungi</taxon>
        <taxon>Dikarya</taxon>
        <taxon>Basidiomycota</taxon>
        <taxon>Agaricomycotina</taxon>
        <taxon>Agaricomycetes</taxon>
        <taxon>Agaricomycetidae</taxon>
        <taxon>Agaricales</taxon>
        <taxon>Agaricales incertae sedis</taxon>
        <taxon>Dendrothele</taxon>
    </lineage>
</organism>
<feature type="chain" id="PRO_5021043630" description="Carboxylic ester hydrolase" evidence="3">
    <location>
        <begin position="26"/>
        <end position="546"/>
    </location>
</feature>
<name>A0A4S8MRE8_DENBC</name>
<feature type="domain" description="Carboxylesterase type B" evidence="4">
    <location>
        <begin position="27"/>
        <end position="522"/>
    </location>
</feature>
<evidence type="ECO:0000259" key="4">
    <source>
        <dbReference type="Pfam" id="PF00135"/>
    </source>
</evidence>
<dbReference type="Gene3D" id="3.40.50.1820">
    <property type="entry name" value="alpha/beta hydrolase"/>
    <property type="match status" value="1"/>
</dbReference>
<dbReference type="EMBL" id="ML179047">
    <property type="protein sequence ID" value="THV05673.1"/>
    <property type="molecule type" value="Genomic_DNA"/>
</dbReference>
<dbReference type="InterPro" id="IPR002018">
    <property type="entry name" value="CarbesteraseB"/>
</dbReference>
<keyword evidence="3" id="KW-0732">Signal</keyword>
<evidence type="ECO:0000256" key="1">
    <source>
        <dbReference type="ARBA" id="ARBA00005964"/>
    </source>
</evidence>
<evidence type="ECO:0000256" key="3">
    <source>
        <dbReference type="RuleBase" id="RU361235"/>
    </source>
</evidence>
<dbReference type="EC" id="3.1.1.-" evidence="3"/>
<dbReference type="AlphaFoldDB" id="A0A4S8MRE8"/>
<dbReference type="InterPro" id="IPR029058">
    <property type="entry name" value="AB_hydrolase_fold"/>
</dbReference>
<feature type="signal peptide" evidence="3">
    <location>
        <begin position="1"/>
        <end position="25"/>
    </location>
</feature>
<keyword evidence="6" id="KW-1185">Reference proteome</keyword>
<evidence type="ECO:0000313" key="6">
    <source>
        <dbReference type="Proteomes" id="UP000297245"/>
    </source>
</evidence>
<keyword evidence="2 3" id="KW-0378">Hydrolase</keyword>
<sequence length="546" mass="59162">MTYLSLPAKLLQFAILSLPLLFAFAHPPTVTLDYGTFIGNDNTSTGITSFLGIRFADPPTGNLRWRAAISPPSSNLGTVYATKFAPICASIGQTGDGTSEDCLFGNVFVPSGTTSHDKLPVMVWFHGGGYQEGGTPDFDPMLLMQSSEKPMIFVSFAYRLGVLGFLGGTRLKKDGQLNAGIQDQRAALVWLQRYIGKFGGDPSRVTIWGESAGAGSTMYHLLANGGDTGGLFQAAMGDSPTDTFTPTFDSDFVESLFNLFSTNAGCGTNANNNVLTCLRSAKLDVLTDAWDALVANRTSTLFNFAPILDGDFIAVRPVEAFTTGRFANVPVLFGSNTNEGAGWSAQLPNPATNTTNPNATEETVFHFLRGAWDTLTQESFDRAVGLYYPLVEFSDSFDRQGQQMYGEVRYICLAGLITEGVTRWASGGSRAYQYRYDNPHLGSNHANELGAFFPASTPPNADDEDLALFEVMREFFTSFVTTGTPTSRTAVGLSWDPVADYPDTSNDIDGNPRILFRPGGIAMEQISDELNENCAFWHSLGDEMQI</sequence>
<dbReference type="OrthoDB" id="408631at2759"/>
<gene>
    <name evidence="5" type="ORF">K435DRAFT_75320</name>
</gene>
<accession>A0A4S8MRE8</accession>
<dbReference type="Proteomes" id="UP000297245">
    <property type="component" value="Unassembled WGS sequence"/>
</dbReference>
<dbReference type="Pfam" id="PF00135">
    <property type="entry name" value="COesterase"/>
    <property type="match status" value="1"/>
</dbReference>
<dbReference type="PROSITE" id="PS00122">
    <property type="entry name" value="CARBOXYLESTERASE_B_1"/>
    <property type="match status" value="1"/>
</dbReference>
<dbReference type="PANTHER" id="PTHR11559">
    <property type="entry name" value="CARBOXYLESTERASE"/>
    <property type="match status" value="1"/>
</dbReference>
<proteinExistence type="inferred from homology"/>
<reference evidence="5 6" key="1">
    <citation type="journal article" date="2019" name="Nat. Ecol. Evol.">
        <title>Megaphylogeny resolves global patterns of mushroom evolution.</title>
        <authorList>
            <person name="Varga T."/>
            <person name="Krizsan K."/>
            <person name="Foldi C."/>
            <person name="Dima B."/>
            <person name="Sanchez-Garcia M."/>
            <person name="Sanchez-Ramirez S."/>
            <person name="Szollosi G.J."/>
            <person name="Szarkandi J.G."/>
            <person name="Papp V."/>
            <person name="Albert L."/>
            <person name="Andreopoulos W."/>
            <person name="Angelini C."/>
            <person name="Antonin V."/>
            <person name="Barry K.W."/>
            <person name="Bougher N.L."/>
            <person name="Buchanan P."/>
            <person name="Buyck B."/>
            <person name="Bense V."/>
            <person name="Catcheside P."/>
            <person name="Chovatia M."/>
            <person name="Cooper J."/>
            <person name="Damon W."/>
            <person name="Desjardin D."/>
            <person name="Finy P."/>
            <person name="Geml J."/>
            <person name="Haridas S."/>
            <person name="Hughes K."/>
            <person name="Justo A."/>
            <person name="Karasinski D."/>
            <person name="Kautmanova I."/>
            <person name="Kiss B."/>
            <person name="Kocsube S."/>
            <person name="Kotiranta H."/>
            <person name="LaButti K.M."/>
            <person name="Lechner B.E."/>
            <person name="Liimatainen K."/>
            <person name="Lipzen A."/>
            <person name="Lukacs Z."/>
            <person name="Mihaltcheva S."/>
            <person name="Morgado L.N."/>
            <person name="Niskanen T."/>
            <person name="Noordeloos M.E."/>
            <person name="Ohm R.A."/>
            <person name="Ortiz-Santana B."/>
            <person name="Ovrebo C."/>
            <person name="Racz N."/>
            <person name="Riley R."/>
            <person name="Savchenko A."/>
            <person name="Shiryaev A."/>
            <person name="Soop K."/>
            <person name="Spirin V."/>
            <person name="Szebenyi C."/>
            <person name="Tomsovsky M."/>
            <person name="Tulloss R.E."/>
            <person name="Uehling J."/>
            <person name="Grigoriev I.V."/>
            <person name="Vagvolgyi C."/>
            <person name="Papp T."/>
            <person name="Martin F.M."/>
            <person name="Miettinen O."/>
            <person name="Hibbett D.S."/>
            <person name="Nagy L.G."/>
        </authorList>
    </citation>
    <scope>NUCLEOTIDE SEQUENCE [LARGE SCALE GENOMIC DNA]</scope>
    <source>
        <strain evidence="5 6">CBS 962.96</strain>
    </source>
</reference>
<dbReference type="GO" id="GO:0016787">
    <property type="term" value="F:hydrolase activity"/>
    <property type="evidence" value="ECO:0007669"/>
    <property type="project" value="UniProtKB-KW"/>
</dbReference>
<protein>
    <recommendedName>
        <fullName evidence="3">Carboxylic ester hydrolase</fullName>
        <ecNumber evidence="3">3.1.1.-</ecNumber>
    </recommendedName>
</protein>
<comment type="similarity">
    <text evidence="1 3">Belongs to the type-B carboxylesterase/lipase family.</text>
</comment>